<dbReference type="Proteomes" id="UP000472276">
    <property type="component" value="Unassembled WGS sequence"/>
</dbReference>
<reference evidence="2" key="2">
    <citation type="submission" date="2025-08" db="UniProtKB">
        <authorList>
            <consortium name="Ensembl"/>
        </authorList>
    </citation>
    <scope>IDENTIFICATION</scope>
</reference>
<sequence length="209" mass="23623">RFGEQRSSCGPYRQSCLDEKLFQLRSHVSTCWMVNISPFLRAQHAIPAPRQYHVLIFCEQYVQRETTQSTRPPTQSIRPSTQNIRPPTQSICPPTQRVHPPTQSDRPPTQSIRPPTQSIRPPTQRSPPPTQSIRPPTQRNRPPTWSIRPHRQSISTPTQSIHSPRFKRPVNPLCSTIAQHLLSIAGSACAPNGSSNSKTLLLKRISRPA</sequence>
<proteinExistence type="predicted"/>
<dbReference type="Ensembl" id="ENSOABT00000080053.1">
    <property type="protein sequence ID" value="ENSOABP00000066824.1"/>
    <property type="gene ID" value="ENSOABG00000029097.1"/>
</dbReference>
<feature type="compositionally biased region" description="Polar residues" evidence="1">
    <location>
        <begin position="152"/>
        <end position="162"/>
    </location>
</feature>
<accession>A0AAZ1XGP8</accession>
<dbReference type="AlphaFoldDB" id="A0AAZ1XGP8"/>
<feature type="compositionally biased region" description="Polar residues" evidence="1">
    <location>
        <begin position="101"/>
        <end position="116"/>
    </location>
</feature>
<reference evidence="2" key="3">
    <citation type="submission" date="2025-09" db="UniProtKB">
        <authorList>
            <consortium name="Ensembl"/>
        </authorList>
    </citation>
    <scope>IDENTIFICATION</scope>
</reference>
<keyword evidence="3" id="KW-1185">Reference proteome</keyword>
<evidence type="ECO:0000256" key="1">
    <source>
        <dbReference type="SAM" id="MobiDB-lite"/>
    </source>
</evidence>
<reference evidence="3" key="1">
    <citation type="submission" date="2020-03" db="EMBL/GenBank/DDBJ databases">
        <title>Evolution of repeat sequences and sex chromosomes of tilapia species revealed by chromosome-level genomes.</title>
        <authorList>
            <person name="Xu L."/>
            <person name="Tao W."/>
            <person name="Wang D."/>
            <person name="Zhou Q."/>
        </authorList>
    </citation>
    <scope>NUCLEOTIDE SEQUENCE [LARGE SCALE GENOMIC DNA]</scope>
    <source>
        <strain evidence="3">Israel</strain>
    </source>
</reference>
<evidence type="ECO:0000313" key="2">
    <source>
        <dbReference type="Ensembl" id="ENSOABP00000066824.1"/>
    </source>
</evidence>
<name>A0AAZ1XGP8_OREAU</name>
<feature type="compositionally biased region" description="Polar residues" evidence="1">
    <location>
        <begin position="65"/>
        <end position="93"/>
    </location>
</feature>
<feature type="region of interest" description="Disordered" evidence="1">
    <location>
        <begin position="65"/>
        <end position="167"/>
    </location>
</feature>
<protein>
    <submittedName>
        <fullName evidence="2">Uncharacterized protein</fullName>
    </submittedName>
</protein>
<organism evidence="2 3">
    <name type="scientific">Oreochromis aureus</name>
    <name type="common">Israeli tilapia</name>
    <name type="synonym">Chromis aureus</name>
    <dbReference type="NCBI Taxonomy" id="47969"/>
    <lineage>
        <taxon>Eukaryota</taxon>
        <taxon>Metazoa</taxon>
        <taxon>Chordata</taxon>
        <taxon>Craniata</taxon>
        <taxon>Vertebrata</taxon>
        <taxon>Euteleostomi</taxon>
        <taxon>Actinopterygii</taxon>
        <taxon>Neopterygii</taxon>
        <taxon>Teleostei</taxon>
        <taxon>Neoteleostei</taxon>
        <taxon>Acanthomorphata</taxon>
        <taxon>Ovalentaria</taxon>
        <taxon>Cichlomorphae</taxon>
        <taxon>Cichliformes</taxon>
        <taxon>Cichlidae</taxon>
        <taxon>African cichlids</taxon>
        <taxon>Pseudocrenilabrinae</taxon>
        <taxon>Oreochromini</taxon>
        <taxon>Oreochromis</taxon>
    </lineage>
</organism>
<feature type="compositionally biased region" description="Polar residues" evidence="1">
    <location>
        <begin position="134"/>
        <end position="143"/>
    </location>
</feature>
<evidence type="ECO:0000313" key="3">
    <source>
        <dbReference type="Proteomes" id="UP000472276"/>
    </source>
</evidence>